<dbReference type="RefSeq" id="WP_182608196.1">
    <property type="nucleotide sequence ID" value="NZ_VKHT01001223.1"/>
</dbReference>
<protein>
    <submittedName>
        <fullName evidence="1">Uncharacterized protein</fullName>
    </submittedName>
</protein>
<dbReference type="Proteomes" id="UP000538929">
    <property type="component" value="Unassembled WGS sequence"/>
</dbReference>
<name>A0A7W3Y3S3_9ACTN</name>
<accession>A0A7W3Y3S3</accession>
<keyword evidence="2" id="KW-1185">Reference proteome</keyword>
<evidence type="ECO:0000313" key="1">
    <source>
        <dbReference type="EMBL" id="MBB0246928.1"/>
    </source>
</evidence>
<dbReference type="AlphaFoldDB" id="A0A7W3Y3S3"/>
<reference evidence="2" key="1">
    <citation type="submission" date="2019-10" db="EMBL/GenBank/DDBJ databases">
        <title>Streptomyces sp. nov., a novel actinobacterium isolated from alkaline environment.</title>
        <authorList>
            <person name="Golinska P."/>
        </authorList>
    </citation>
    <scope>NUCLEOTIDE SEQUENCE [LARGE SCALE GENOMIC DNA]</scope>
    <source>
        <strain evidence="2">DSM 42118</strain>
    </source>
</reference>
<sequence>MNDNEICAPELIDGIPYGCGTCEECHQDEYDAIEADVETGVITDAEALDLHHRNGAL</sequence>
<evidence type="ECO:0000313" key="2">
    <source>
        <dbReference type="Proteomes" id="UP000538929"/>
    </source>
</evidence>
<comment type="caution">
    <text evidence="1">The sequence shown here is derived from an EMBL/GenBank/DDBJ whole genome shotgun (WGS) entry which is preliminary data.</text>
</comment>
<dbReference type="EMBL" id="VKHT01001223">
    <property type="protein sequence ID" value="MBB0246928.1"/>
    <property type="molecule type" value="Genomic_DNA"/>
</dbReference>
<organism evidence="1 2">
    <name type="scientific">Streptomyces alkaliphilus</name>
    <dbReference type="NCBI Taxonomy" id="1472722"/>
    <lineage>
        <taxon>Bacteria</taxon>
        <taxon>Bacillati</taxon>
        <taxon>Actinomycetota</taxon>
        <taxon>Actinomycetes</taxon>
        <taxon>Kitasatosporales</taxon>
        <taxon>Streptomycetaceae</taxon>
        <taxon>Streptomyces</taxon>
    </lineage>
</organism>
<proteinExistence type="predicted"/>
<gene>
    <name evidence="1" type="ORF">FNQ90_23085</name>
</gene>